<dbReference type="InterPro" id="IPR017968">
    <property type="entry name" value="Acylphosphatase_CS"/>
</dbReference>
<evidence type="ECO:0000256" key="6">
    <source>
        <dbReference type="RuleBase" id="RU004168"/>
    </source>
</evidence>
<sequence>MYYKKGALRVVDSLFYGFNSLFEGFKLTFIDARKSMLGNLTLICEDEREINSFFPVNSYSAELFTMMISRRCFVSGRVQGVYFRASTHDKAAQLGVSAQAVNLADGRVKVSIQGASAQVSQLERWLWEGPPLARVDHVECADMGT</sequence>
<dbReference type="InterPro" id="IPR020456">
    <property type="entry name" value="Acylphosphatase"/>
</dbReference>
<dbReference type="PROSITE" id="PS00150">
    <property type="entry name" value="ACYLPHOSPHATASE_1"/>
    <property type="match status" value="1"/>
</dbReference>
<accession>A0A450XP52</accession>
<dbReference type="Gene3D" id="3.30.70.100">
    <property type="match status" value="1"/>
</dbReference>
<dbReference type="SUPFAM" id="SSF54975">
    <property type="entry name" value="Acylphosphatase/BLUF domain-like"/>
    <property type="match status" value="1"/>
</dbReference>
<dbReference type="InterPro" id="IPR001792">
    <property type="entry name" value="Acylphosphatase-like_dom"/>
</dbReference>
<reference evidence="9" key="1">
    <citation type="submission" date="2019-02" db="EMBL/GenBank/DDBJ databases">
        <authorList>
            <person name="Gruber-Vodicka R. H."/>
            <person name="Seah K. B. B."/>
        </authorList>
    </citation>
    <scope>NUCLEOTIDE SEQUENCE</scope>
    <source>
        <strain evidence="8">BECK_BZ197</strain>
        <strain evidence="10">BECK_BZ198</strain>
        <strain evidence="9">BECK_BZ199</strain>
    </source>
</reference>
<dbReference type="GO" id="GO:0003998">
    <property type="term" value="F:acylphosphatase activity"/>
    <property type="evidence" value="ECO:0007669"/>
    <property type="project" value="UniProtKB-EC"/>
</dbReference>
<evidence type="ECO:0000259" key="7">
    <source>
        <dbReference type="PROSITE" id="PS51160"/>
    </source>
</evidence>
<proteinExistence type="inferred from homology"/>
<dbReference type="InterPro" id="IPR036046">
    <property type="entry name" value="Acylphosphatase-like_dom_sf"/>
</dbReference>
<feature type="domain" description="Acylphosphatase-like" evidence="7">
    <location>
        <begin position="69"/>
        <end position="145"/>
    </location>
</feature>
<organism evidence="9">
    <name type="scientific">Candidatus Kentrum sp. MB</name>
    <dbReference type="NCBI Taxonomy" id="2138164"/>
    <lineage>
        <taxon>Bacteria</taxon>
        <taxon>Pseudomonadati</taxon>
        <taxon>Pseudomonadota</taxon>
        <taxon>Gammaproteobacteria</taxon>
        <taxon>Candidatus Kentrum</taxon>
    </lineage>
</organism>
<dbReference type="PROSITE" id="PS51160">
    <property type="entry name" value="ACYLPHOSPHATASE_3"/>
    <property type="match status" value="1"/>
</dbReference>
<dbReference type="PANTHER" id="PTHR10029">
    <property type="entry name" value="ACYLPHOSPHATASE"/>
    <property type="match status" value="1"/>
</dbReference>
<dbReference type="EMBL" id="CAADFQ010000020">
    <property type="protein sequence ID" value="VFK31024.1"/>
    <property type="molecule type" value="Genomic_DNA"/>
</dbReference>
<dbReference type="Pfam" id="PF00708">
    <property type="entry name" value="Acylphosphatase"/>
    <property type="match status" value="1"/>
</dbReference>
<comment type="similarity">
    <text evidence="1 6">Belongs to the acylphosphatase family.</text>
</comment>
<evidence type="ECO:0000313" key="9">
    <source>
        <dbReference type="EMBL" id="VFK31024.1"/>
    </source>
</evidence>
<name>A0A450XP52_9GAMM</name>
<dbReference type="EC" id="3.6.1.7" evidence="2 5"/>
<evidence type="ECO:0000313" key="10">
    <source>
        <dbReference type="EMBL" id="VFK75487.1"/>
    </source>
</evidence>
<keyword evidence="3 5" id="KW-0378">Hydrolase</keyword>
<dbReference type="EMBL" id="CAADFO010000026">
    <property type="protein sequence ID" value="VFK27195.1"/>
    <property type="molecule type" value="Genomic_DNA"/>
</dbReference>
<evidence type="ECO:0000256" key="3">
    <source>
        <dbReference type="ARBA" id="ARBA00022801"/>
    </source>
</evidence>
<evidence type="ECO:0000256" key="4">
    <source>
        <dbReference type="ARBA" id="ARBA00047645"/>
    </source>
</evidence>
<evidence type="ECO:0000256" key="2">
    <source>
        <dbReference type="ARBA" id="ARBA00012150"/>
    </source>
</evidence>
<gene>
    <name evidence="8" type="ORF">BECKMB1821G_GA0114241_10264</name>
    <name evidence="10" type="ORF">BECKMB1821H_GA0114242_10244</name>
    <name evidence="9" type="ORF">BECKMB1821I_GA0114274_10205</name>
</gene>
<comment type="catalytic activity">
    <reaction evidence="4 5">
        <text>an acyl phosphate + H2O = a carboxylate + phosphate + H(+)</text>
        <dbReference type="Rhea" id="RHEA:14965"/>
        <dbReference type="ChEBI" id="CHEBI:15377"/>
        <dbReference type="ChEBI" id="CHEBI:15378"/>
        <dbReference type="ChEBI" id="CHEBI:29067"/>
        <dbReference type="ChEBI" id="CHEBI:43474"/>
        <dbReference type="ChEBI" id="CHEBI:59918"/>
        <dbReference type="EC" id="3.6.1.7"/>
    </reaction>
</comment>
<evidence type="ECO:0000256" key="1">
    <source>
        <dbReference type="ARBA" id="ARBA00005614"/>
    </source>
</evidence>
<feature type="active site" evidence="5">
    <location>
        <position position="84"/>
    </location>
</feature>
<feature type="active site" evidence="5">
    <location>
        <position position="102"/>
    </location>
</feature>
<dbReference type="PANTHER" id="PTHR10029:SF3">
    <property type="entry name" value="ACYLPHOSPHATASE-RELATED"/>
    <property type="match status" value="1"/>
</dbReference>
<evidence type="ECO:0000256" key="5">
    <source>
        <dbReference type="PROSITE-ProRule" id="PRU00520"/>
    </source>
</evidence>
<dbReference type="EMBL" id="CAADGH010000024">
    <property type="protein sequence ID" value="VFK75487.1"/>
    <property type="molecule type" value="Genomic_DNA"/>
</dbReference>
<dbReference type="AlphaFoldDB" id="A0A450XP52"/>
<protein>
    <recommendedName>
        <fullName evidence="2 5">acylphosphatase</fullName>
        <ecNumber evidence="2 5">3.6.1.7</ecNumber>
    </recommendedName>
</protein>
<evidence type="ECO:0000313" key="8">
    <source>
        <dbReference type="EMBL" id="VFK27195.1"/>
    </source>
</evidence>